<comment type="caution">
    <text evidence="2">The sequence shown here is derived from an EMBL/GenBank/DDBJ whole genome shotgun (WGS) entry which is preliminary data.</text>
</comment>
<accession>A0A0G1EPC8</accession>
<evidence type="ECO:0000313" key="2">
    <source>
        <dbReference type="EMBL" id="KKS84881.1"/>
    </source>
</evidence>
<proteinExistence type="predicted"/>
<dbReference type="InterPro" id="IPR052159">
    <property type="entry name" value="Competence_DNA_uptake"/>
</dbReference>
<reference evidence="2 3" key="1">
    <citation type="journal article" date="2015" name="Nature">
        <title>rRNA introns, odd ribosomes, and small enigmatic genomes across a large radiation of phyla.</title>
        <authorList>
            <person name="Brown C.T."/>
            <person name="Hug L.A."/>
            <person name="Thomas B.C."/>
            <person name="Sharon I."/>
            <person name="Castelle C.J."/>
            <person name="Singh A."/>
            <person name="Wilkins M.J."/>
            <person name="Williams K.H."/>
            <person name="Banfield J.F."/>
        </authorList>
    </citation>
    <scope>NUCLEOTIDE SEQUENCE [LARGE SCALE GENOMIC DNA]</scope>
</reference>
<feature type="transmembrane region" description="Helical" evidence="1">
    <location>
        <begin position="7"/>
        <end position="26"/>
    </location>
</feature>
<dbReference type="AlphaFoldDB" id="A0A0G1EPC8"/>
<protein>
    <submittedName>
        <fullName evidence="2">Internalization-related competence protein ComEC/Rec2 protein</fullName>
    </submittedName>
</protein>
<dbReference type="PANTHER" id="PTHR30619">
    <property type="entry name" value="DNA INTERNALIZATION/COMPETENCE PROTEIN COMEC/REC2"/>
    <property type="match status" value="1"/>
</dbReference>
<keyword evidence="1" id="KW-1133">Transmembrane helix</keyword>
<name>A0A0G1EPC8_9BACT</name>
<dbReference type="SUPFAM" id="SSF56281">
    <property type="entry name" value="Metallo-hydrolase/oxidoreductase"/>
    <property type="match status" value="1"/>
</dbReference>
<keyword evidence="1" id="KW-0812">Transmembrane</keyword>
<dbReference type="Proteomes" id="UP000034050">
    <property type="component" value="Unassembled WGS sequence"/>
</dbReference>
<dbReference type="InterPro" id="IPR035681">
    <property type="entry name" value="ComA-like_MBL"/>
</dbReference>
<keyword evidence="1" id="KW-0472">Membrane</keyword>
<sequence>MKISKKYFVFGAFIGIGLLIGVVRFLPDGKLHVIFCDVGQGDATLLRMPNQAYMLVDGGPDDKVLGCLGRHLPFYARKLEIVAMTHPQKDHFGGLVSVLKRYQIGYFVTVPLKNSTTSFEQLTKTLETQKIPIKYLSTGNKLKFGNVQMDTIWPEEKWLVESLSLTPNQISQLNIGQNGGQILGFATSKDLNLFSLYLHLKYGQFDLLLTGDGDSPVQSLIWQLGLESRLPQDLEVLKVPHHGSKTGMTDEFINFTRPKLSVIEVGKNNYGHPNPDTVTKLKQWGQVLRTDQGGDIEVIIDGRNWFVKR</sequence>
<evidence type="ECO:0000313" key="3">
    <source>
        <dbReference type="Proteomes" id="UP000034050"/>
    </source>
</evidence>
<dbReference type="InterPro" id="IPR036866">
    <property type="entry name" value="RibonucZ/Hydroxyglut_hydro"/>
</dbReference>
<dbReference type="Gene3D" id="3.60.15.10">
    <property type="entry name" value="Ribonuclease Z/Hydroxyacylglutathione hydrolase-like"/>
    <property type="match status" value="1"/>
</dbReference>
<evidence type="ECO:0000256" key="1">
    <source>
        <dbReference type="SAM" id="Phobius"/>
    </source>
</evidence>
<gene>
    <name evidence="2" type="ORF">UV61_C0023G0015</name>
</gene>
<dbReference type="EMBL" id="LCFD01000023">
    <property type="protein sequence ID" value="KKS84881.1"/>
    <property type="molecule type" value="Genomic_DNA"/>
</dbReference>
<dbReference type="STRING" id="1618446.UV61_C0023G0015"/>
<dbReference type="PANTHER" id="PTHR30619:SF1">
    <property type="entry name" value="RECOMBINATION PROTEIN 2"/>
    <property type="match status" value="1"/>
</dbReference>
<organism evidence="2 3">
    <name type="scientific">Candidatus Gottesmanbacteria bacterium GW2011_GWB1_43_11</name>
    <dbReference type="NCBI Taxonomy" id="1618446"/>
    <lineage>
        <taxon>Bacteria</taxon>
        <taxon>Candidatus Gottesmaniibacteriota</taxon>
    </lineage>
</organism>
<dbReference type="CDD" id="cd07731">
    <property type="entry name" value="ComA-like_MBL-fold"/>
    <property type="match status" value="1"/>
</dbReference>